<proteinExistence type="predicted"/>
<reference evidence="2" key="1">
    <citation type="submission" date="2021-12" db="EMBL/GenBank/DDBJ databases">
        <title>Discovery of the Pendulisporaceae a myxobacterial family with distinct sporulation behavior and unique specialized metabolism.</title>
        <authorList>
            <person name="Garcia R."/>
            <person name="Popoff A."/>
            <person name="Bader C.D."/>
            <person name="Loehr J."/>
            <person name="Walesch S."/>
            <person name="Walt C."/>
            <person name="Boldt J."/>
            <person name="Bunk B."/>
            <person name="Haeckl F.J.F.P.J."/>
            <person name="Gunesch A.P."/>
            <person name="Birkelbach J."/>
            <person name="Nuebel U."/>
            <person name="Pietschmann T."/>
            <person name="Bach T."/>
            <person name="Mueller R."/>
        </authorList>
    </citation>
    <scope>NUCLEOTIDE SEQUENCE</scope>
    <source>
        <strain evidence="2">MSr11367</strain>
    </source>
</reference>
<protein>
    <submittedName>
        <fullName evidence="2">Uncharacterized protein</fullName>
    </submittedName>
</protein>
<gene>
    <name evidence="2" type="ORF">LVJ94_35155</name>
</gene>
<dbReference type="Proteomes" id="UP001374803">
    <property type="component" value="Chromosome"/>
</dbReference>
<evidence type="ECO:0000313" key="3">
    <source>
        <dbReference type="Proteomes" id="UP001374803"/>
    </source>
</evidence>
<evidence type="ECO:0000313" key="2">
    <source>
        <dbReference type="EMBL" id="WXB02141.1"/>
    </source>
</evidence>
<evidence type="ECO:0000256" key="1">
    <source>
        <dbReference type="SAM" id="MobiDB-lite"/>
    </source>
</evidence>
<organism evidence="2 3">
    <name type="scientific">Pendulispora rubella</name>
    <dbReference type="NCBI Taxonomy" id="2741070"/>
    <lineage>
        <taxon>Bacteria</taxon>
        <taxon>Pseudomonadati</taxon>
        <taxon>Myxococcota</taxon>
        <taxon>Myxococcia</taxon>
        <taxon>Myxococcales</taxon>
        <taxon>Sorangiineae</taxon>
        <taxon>Pendulisporaceae</taxon>
        <taxon>Pendulispora</taxon>
    </lineage>
</organism>
<dbReference type="RefSeq" id="WP_394831768.1">
    <property type="nucleotide sequence ID" value="NZ_CP089929.1"/>
</dbReference>
<keyword evidence="3" id="KW-1185">Reference proteome</keyword>
<dbReference type="EMBL" id="CP089983">
    <property type="protein sequence ID" value="WXB02141.1"/>
    <property type="molecule type" value="Genomic_DNA"/>
</dbReference>
<sequence length="184" mass="21048">MAAAMLANVRWRAAATGHALARRALRRWTLEKARRLCERGEHYLAARLLRVVNVVPAKRCGGAFVGAYVDVIHVVVLEAQLEALAARIRGDDRLADEYESIGKLLRRCHFVPWWAWWMRWAARRRPGLELSESESMLDGNEYGDEPFTRAPRDTPNGPLDATVREDVRSTRAWWCDVRVARRSG</sequence>
<accession>A0ABZ2KYQ7</accession>
<feature type="region of interest" description="Disordered" evidence="1">
    <location>
        <begin position="141"/>
        <end position="161"/>
    </location>
</feature>
<name>A0ABZ2KYQ7_9BACT</name>